<dbReference type="Proteomes" id="UP000199687">
    <property type="component" value="Unassembled WGS sequence"/>
</dbReference>
<keyword evidence="1" id="KW-0472">Membrane</keyword>
<reference evidence="3 4" key="1">
    <citation type="submission" date="2016-10" db="EMBL/GenBank/DDBJ databases">
        <authorList>
            <person name="de Groot N.N."/>
        </authorList>
    </citation>
    <scope>NUCLEOTIDE SEQUENCE [LARGE SCALE GENOMIC DNA]</scope>
    <source>
        <strain evidence="3 4">CGMCC 1.7727</strain>
    </source>
</reference>
<evidence type="ECO:0000313" key="4">
    <source>
        <dbReference type="Proteomes" id="UP000199687"/>
    </source>
</evidence>
<accession>A0A1H9PIW1</accession>
<feature type="transmembrane region" description="Helical" evidence="1">
    <location>
        <begin position="177"/>
        <end position="199"/>
    </location>
</feature>
<evidence type="ECO:0000256" key="1">
    <source>
        <dbReference type="SAM" id="Phobius"/>
    </source>
</evidence>
<feature type="transmembrane region" description="Helical" evidence="1">
    <location>
        <begin position="379"/>
        <end position="397"/>
    </location>
</feature>
<gene>
    <name evidence="3" type="ORF">SAMN04487944_10521</name>
</gene>
<feature type="transmembrane region" description="Helical" evidence="1">
    <location>
        <begin position="12"/>
        <end position="34"/>
    </location>
</feature>
<dbReference type="EMBL" id="FOGL01000005">
    <property type="protein sequence ID" value="SER48094.1"/>
    <property type="molecule type" value="Genomic_DNA"/>
</dbReference>
<evidence type="ECO:0000259" key="2">
    <source>
        <dbReference type="Pfam" id="PF03703"/>
    </source>
</evidence>
<dbReference type="PANTHER" id="PTHR34473:SF2">
    <property type="entry name" value="UPF0699 TRANSMEMBRANE PROTEIN YDBT"/>
    <property type="match status" value="1"/>
</dbReference>
<sequence length="482" mass="55759">MSEPKRLHPIAMILSAFKTIRQSIFSLLPIIILAVGNSAWFYIMMGAVVFIVLIILISVLTWLRFTYQLEDDQIRIEQGIFIRKKRTISKHRIQSIDLSQNILHRLLGLTKVQIETAGSDHKIDASLHAVTMEEGKLVHDQLKYKRQFVTEEDITDDQEQEQTNELKYPSETISPKALLLAGSTSGSFGIILGLFGLAFSEVETFIPDQLYNQASSWLFSQALQVLIVLSIITLIILWAMGIVLTVIQHWNFTITRYEKELFITRGLLEKKQSTIPLKRIQAVGIKESIIRQPLGLATLYVEIASGEVGQSTETHTLLYPLIRKQKVEEFLNKLLPEYEYKQINWTNLPKRALPYYLFRMMIFPFLALIPVAIYFSQWILAPLIVTVLAGLLGYFQYKTIGYKIEGENLFIQNRLLSRDTVLVKHRRLQSFQKKQHILHRKQQLATLDTAILNKFVGRHLIVRELELDDVDRIADWYSYRDK</sequence>
<dbReference type="PANTHER" id="PTHR34473">
    <property type="entry name" value="UPF0699 TRANSMEMBRANE PROTEIN YDBS"/>
    <property type="match status" value="1"/>
</dbReference>
<dbReference type="AlphaFoldDB" id="A0A1H9PIW1"/>
<feature type="transmembrane region" description="Helical" evidence="1">
    <location>
        <begin position="40"/>
        <end position="63"/>
    </location>
</feature>
<feature type="transmembrane region" description="Helical" evidence="1">
    <location>
        <begin position="219"/>
        <end position="247"/>
    </location>
</feature>
<feature type="transmembrane region" description="Helical" evidence="1">
    <location>
        <begin position="356"/>
        <end position="373"/>
    </location>
</feature>
<proteinExistence type="predicted"/>
<dbReference type="STRING" id="531814.SAMN04487944_10521"/>
<keyword evidence="4" id="KW-1185">Reference proteome</keyword>
<feature type="domain" description="YdbS-like PH" evidence="2">
    <location>
        <begin position="62"/>
        <end position="134"/>
    </location>
</feature>
<feature type="domain" description="YdbS-like PH" evidence="2">
    <location>
        <begin position="397"/>
        <end position="449"/>
    </location>
</feature>
<dbReference type="PIRSF" id="PIRSF026631">
    <property type="entry name" value="UCP026631"/>
    <property type="match status" value="1"/>
</dbReference>
<organism evidence="3 4">
    <name type="scientific">Gracilibacillus ureilyticus</name>
    <dbReference type="NCBI Taxonomy" id="531814"/>
    <lineage>
        <taxon>Bacteria</taxon>
        <taxon>Bacillati</taxon>
        <taxon>Bacillota</taxon>
        <taxon>Bacilli</taxon>
        <taxon>Bacillales</taxon>
        <taxon>Bacillaceae</taxon>
        <taxon>Gracilibacillus</taxon>
    </lineage>
</organism>
<protein>
    <submittedName>
        <fullName evidence="3">Putative membrane protein</fullName>
    </submittedName>
</protein>
<feature type="domain" description="YdbS-like PH" evidence="2">
    <location>
        <begin position="251"/>
        <end position="333"/>
    </location>
</feature>
<evidence type="ECO:0000313" key="3">
    <source>
        <dbReference type="EMBL" id="SER48094.1"/>
    </source>
</evidence>
<keyword evidence="1" id="KW-0812">Transmembrane</keyword>
<dbReference type="Pfam" id="PF03703">
    <property type="entry name" value="bPH_2"/>
    <property type="match status" value="3"/>
</dbReference>
<keyword evidence="1" id="KW-1133">Transmembrane helix</keyword>
<dbReference type="InterPro" id="IPR005182">
    <property type="entry name" value="YdbS-like_PH"/>
</dbReference>
<dbReference type="InterPro" id="IPR014529">
    <property type="entry name" value="UCP026631"/>
</dbReference>
<name>A0A1H9PIW1_9BACI</name>